<evidence type="ECO:0000313" key="3">
    <source>
        <dbReference type="EMBL" id="CDS05137.1"/>
    </source>
</evidence>
<dbReference type="PANTHER" id="PTHR12619">
    <property type="entry name" value="RFX TRANSCRIPTION FACTOR FAMILY"/>
    <property type="match status" value="1"/>
</dbReference>
<feature type="domain" description="RFX1-4/6/8-like BCD" evidence="2">
    <location>
        <begin position="10"/>
        <end position="246"/>
    </location>
</feature>
<proteinExistence type="predicted"/>
<protein>
    <recommendedName>
        <fullName evidence="2">RFX1-4/6/8-like BCD domain-containing protein</fullName>
    </recommendedName>
</protein>
<organism evidence="3">
    <name type="scientific">Lichtheimia ramosa</name>
    <dbReference type="NCBI Taxonomy" id="688394"/>
    <lineage>
        <taxon>Eukaryota</taxon>
        <taxon>Fungi</taxon>
        <taxon>Fungi incertae sedis</taxon>
        <taxon>Mucoromycota</taxon>
        <taxon>Mucoromycotina</taxon>
        <taxon>Mucoromycetes</taxon>
        <taxon>Mucorales</taxon>
        <taxon>Lichtheimiaceae</taxon>
        <taxon>Lichtheimia</taxon>
    </lineage>
</organism>
<sequence>MLPDRFRNAIRSTPEFTEAVWRWDCCLYDAIISTMLPKVYTPTPFDTLDSLRTYTRELLPCIEESLRNHYPETFVLKKLTVAEVFVSKFRRHLKLNFMANDVADMIHDVPTVDNMQRDWDTIDFDNVIDQSDWLCECEPRQIKHILQFDVHNLLSANADLDCWITWIKGIVDRFMGVPTQQYPYTVKHPSYYTFYAKEFIFKWTYCTTLLTKDLSSRHASSEESFRMMQWFFDDLVLYFVEQKLSKMALYSFQDATTASPLPQALPFSSPFPTSIPQVSSVHGSPSILPPAGSNDSFGTIPKLAEPPTTSATESSPVKGENA</sequence>
<feature type="region of interest" description="Disordered" evidence="1">
    <location>
        <begin position="276"/>
        <end position="322"/>
    </location>
</feature>
<dbReference type="PANTHER" id="PTHR12619:SF5">
    <property type="entry name" value="TRANSCRIPTION FACTOR RFX4"/>
    <property type="match status" value="1"/>
</dbReference>
<reference evidence="3" key="1">
    <citation type="journal article" date="2014" name="Genome Announc.">
        <title>De novo whole-genome sequence and genome annotation of Lichtheimia ramosa.</title>
        <authorList>
            <person name="Linde J."/>
            <person name="Schwartze V."/>
            <person name="Binder U."/>
            <person name="Lass-Florl C."/>
            <person name="Voigt K."/>
            <person name="Horn F."/>
        </authorList>
    </citation>
    <scope>NUCLEOTIDE SEQUENCE</scope>
    <source>
        <strain evidence="3">JMRC FSU:6197</strain>
    </source>
</reference>
<dbReference type="InterPro" id="IPR057321">
    <property type="entry name" value="RFX1-4/6/8-like_BCD"/>
</dbReference>
<dbReference type="OrthoDB" id="10056949at2759"/>
<accession>A0A077WEU4</accession>
<dbReference type="InterPro" id="IPR039779">
    <property type="entry name" value="RFX-like"/>
</dbReference>
<dbReference type="Pfam" id="PF25340">
    <property type="entry name" value="BCD_RFX"/>
    <property type="match status" value="1"/>
</dbReference>
<dbReference type="EMBL" id="LK023316">
    <property type="protein sequence ID" value="CDS05137.1"/>
    <property type="molecule type" value="Genomic_DNA"/>
</dbReference>
<dbReference type="GO" id="GO:0000978">
    <property type="term" value="F:RNA polymerase II cis-regulatory region sequence-specific DNA binding"/>
    <property type="evidence" value="ECO:0007669"/>
    <property type="project" value="TreeGrafter"/>
</dbReference>
<evidence type="ECO:0000259" key="2">
    <source>
        <dbReference type="Pfam" id="PF25340"/>
    </source>
</evidence>
<evidence type="ECO:0000256" key="1">
    <source>
        <dbReference type="SAM" id="MobiDB-lite"/>
    </source>
</evidence>
<dbReference type="AlphaFoldDB" id="A0A077WEU4"/>
<dbReference type="GO" id="GO:0000981">
    <property type="term" value="F:DNA-binding transcription factor activity, RNA polymerase II-specific"/>
    <property type="evidence" value="ECO:0007669"/>
    <property type="project" value="TreeGrafter"/>
</dbReference>
<gene>
    <name evidence="3" type="ORF">LRAMOSA07666</name>
</gene>
<name>A0A077WEU4_9FUNG</name>